<gene>
    <name evidence="10" type="ORF">C1E23_14340</name>
</gene>
<feature type="binding site" evidence="7">
    <location>
        <begin position="80"/>
        <end position="82"/>
    </location>
    <ligand>
        <name>substrate</name>
    </ligand>
</feature>
<dbReference type="InterPro" id="IPR002125">
    <property type="entry name" value="CMP_dCMP_dom"/>
</dbReference>
<dbReference type="NCBIfam" id="NF006537">
    <property type="entry name" value="PRK09027.1"/>
    <property type="match status" value="1"/>
</dbReference>
<keyword evidence="4" id="KW-0378">Hydrolase</keyword>
<evidence type="ECO:0000256" key="2">
    <source>
        <dbReference type="ARBA" id="ARBA00011738"/>
    </source>
</evidence>
<dbReference type="PANTHER" id="PTHR11644">
    <property type="entry name" value="CYTIDINE DEAMINASE"/>
    <property type="match status" value="1"/>
</dbReference>
<dbReference type="CDD" id="cd01283">
    <property type="entry name" value="cytidine_deaminase"/>
    <property type="match status" value="2"/>
</dbReference>
<feature type="domain" description="CMP/dCMP-type deaminase" evidence="9">
    <location>
        <begin position="38"/>
        <end position="158"/>
    </location>
</feature>
<dbReference type="InterPro" id="IPR013171">
    <property type="entry name" value="Cyd/dCyd_deaminase_Zn-bd"/>
</dbReference>
<feature type="binding site" evidence="8">
    <location>
        <position position="120"/>
    </location>
    <ligand>
        <name>Zn(2+)</name>
        <dbReference type="ChEBI" id="CHEBI:29105"/>
        <note>catalytic</note>
    </ligand>
</feature>
<evidence type="ECO:0000256" key="6">
    <source>
        <dbReference type="PIRSR" id="PIRSR006334-1"/>
    </source>
</evidence>
<dbReference type="SUPFAM" id="SSF53927">
    <property type="entry name" value="Cytidine deaminase-like"/>
    <property type="match status" value="2"/>
</dbReference>
<dbReference type="AlphaFoldDB" id="A0A4Q7ILA0"/>
<dbReference type="GO" id="GO:0005829">
    <property type="term" value="C:cytosol"/>
    <property type="evidence" value="ECO:0007669"/>
    <property type="project" value="TreeGrafter"/>
</dbReference>
<dbReference type="GO" id="GO:0008270">
    <property type="term" value="F:zinc ion binding"/>
    <property type="evidence" value="ECO:0007669"/>
    <property type="project" value="InterPro"/>
</dbReference>
<evidence type="ECO:0000256" key="8">
    <source>
        <dbReference type="PIRSR" id="PIRSR006334-3"/>
    </source>
</evidence>
<comment type="subunit">
    <text evidence="2">Homodimer.</text>
</comment>
<feature type="active site" description="Proton donor" evidence="6">
    <location>
        <position position="95"/>
    </location>
</feature>
<dbReference type="Pfam" id="PF00383">
    <property type="entry name" value="dCMP_cyt_deam_1"/>
    <property type="match status" value="1"/>
</dbReference>
<dbReference type="Pfam" id="PF08211">
    <property type="entry name" value="dCMP_cyt_deam_2"/>
    <property type="match status" value="1"/>
</dbReference>
<dbReference type="Proteomes" id="UP000291338">
    <property type="component" value="Unassembled WGS sequence"/>
</dbReference>
<name>A0A4Q7ILA0_9GAMM</name>
<dbReference type="GO" id="GO:0072527">
    <property type="term" value="P:pyrimidine-containing compound metabolic process"/>
    <property type="evidence" value="ECO:0007669"/>
    <property type="project" value="UniProtKB-ARBA"/>
</dbReference>
<dbReference type="InterPro" id="IPR016192">
    <property type="entry name" value="APOBEC/CMP_deaminase_Zn-bd"/>
</dbReference>
<dbReference type="EMBL" id="PPSX01000056">
    <property type="protein sequence ID" value="RZQ52435.1"/>
    <property type="molecule type" value="Genomic_DNA"/>
</dbReference>
<evidence type="ECO:0000256" key="4">
    <source>
        <dbReference type="ARBA" id="ARBA00022801"/>
    </source>
</evidence>
<proteinExistence type="inferred from homology"/>
<comment type="cofactor">
    <cofactor evidence="8">
        <name>Zn(2+)</name>
        <dbReference type="ChEBI" id="CHEBI:29105"/>
    </cofactor>
    <text evidence="8">Binds 1 zinc ion.</text>
</comment>
<protein>
    <submittedName>
        <fullName evidence="10">Cytidine deaminase</fullName>
    </submittedName>
</protein>
<dbReference type="PIRSF" id="PIRSF006334">
    <property type="entry name" value="Cdd_plus_pseudo"/>
    <property type="match status" value="1"/>
</dbReference>
<dbReference type="GO" id="GO:0055086">
    <property type="term" value="P:nucleobase-containing small molecule metabolic process"/>
    <property type="evidence" value="ECO:0007669"/>
    <property type="project" value="UniProtKB-ARBA"/>
</dbReference>
<comment type="similarity">
    <text evidence="1">Belongs to the cytidine and deoxycytidylate deaminase family.</text>
</comment>
<dbReference type="Gene3D" id="3.40.140.10">
    <property type="entry name" value="Cytidine Deaminase, domain 2"/>
    <property type="match status" value="2"/>
</dbReference>
<evidence type="ECO:0000259" key="9">
    <source>
        <dbReference type="PROSITE" id="PS51747"/>
    </source>
</evidence>
<evidence type="ECO:0000313" key="10">
    <source>
        <dbReference type="EMBL" id="RZQ52435.1"/>
    </source>
</evidence>
<feature type="binding site" evidence="8">
    <location>
        <position position="123"/>
    </location>
    <ligand>
        <name>Zn(2+)</name>
        <dbReference type="ChEBI" id="CHEBI:29105"/>
        <note>catalytic</note>
    </ligand>
</feature>
<evidence type="ECO:0000256" key="1">
    <source>
        <dbReference type="ARBA" id="ARBA00006576"/>
    </source>
</evidence>
<keyword evidence="5 8" id="KW-0862">Zinc</keyword>
<sequence>MLTISKELEQELQQKIQSNSGVIPKTLLDSLMAKFDIEIKQLLQSLLPIAARFSIAPISNFNVGAIAYSSDSECAYIGSNLEFNHAALCLVVHAEQSAINTAWLNGETHISHIAITDAPCGHCRQFINEVKLSEQIEILLPNTNTSLSELLPHSFGPADLGNETRLLDVSAPKTTVPKLPISSELLKHYHASYAPYSGNKSAVEIVTAQHGNFYGRCAENVAYNPSLSPLQSALSQMALSGLSLDKVEVVEITLVETEQYKNQSGVADVVLESFTGKYEIKKAYVS</sequence>
<keyword evidence="3 8" id="KW-0479">Metal-binding</keyword>
<dbReference type="InterPro" id="IPR016193">
    <property type="entry name" value="Cytidine_deaminase-like"/>
</dbReference>
<evidence type="ECO:0000256" key="3">
    <source>
        <dbReference type="ARBA" id="ARBA00022723"/>
    </source>
</evidence>
<dbReference type="GO" id="GO:0004126">
    <property type="term" value="F:cytidine deaminase activity"/>
    <property type="evidence" value="ECO:0007669"/>
    <property type="project" value="InterPro"/>
</dbReference>
<evidence type="ECO:0000313" key="11">
    <source>
        <dbReference type="Proteomes" id="UP000291338"/>
    </source>
</evidence>
<dbReference type="RefSeq" id="WP_130256228.1">
    <property type="nucleotide sequence ID" value="NZ_PPSX01000056.1"/>
</dbReference>
<reference evidence="10 11" key="1">
    <citation type="submission" date="2018-01" db="EMBL/GenBank/DDBJ databases">
        <title>Co-occurrence of chitin degradation, pigmentation and bioactivity in marine Pseudoalteromonas.</title>
        <authorList>
            <person name="Paulsen S."/>
            <person name="Gram L."/>
            <person name="Machado H."/>
        </authorList>
    </citation>
    <scope>NUCLEOTIDE SEQUENCE [LARGE SCALE GENOMIC DNA]</scope>
    <source>
        <strain evidence="10 11">S3898</strain>
    </source>
</reference>
<comment type="caution">
    <text evidence="10">The sequence shown here is derived from an EMBL/GenBank/DDBJ whole genome shotgun (WGS) entry which is preliminary data.</text>
</comment>
<feature type="domain" description="CMP/dCMP-type deaminase" evidence="9">
    <location>
        <begin position="176"/>
        <end position="286"/>
    </location>
</feature>
<dbReference type="InterPro" id="IPR050202">
    <property type="entry name" value="Cyt/Deoxycyt_deaminase"/>
</dbReference>
<dbReference type="PANTHER" id="PTHR11644:SF2">
    <property type="entry name" value="CYTIDINE DEAMINASE"/>
    <property type="match status" value="1"/>
</dbReference>
<dbReference type="PROSITE" id="PS00903">
    <property type="entry name" value="CYT_DCMP_DEAMINASES_1"/>
    <property type="match status" value="1"/>
</dbReference>
<dbReference type="GO" id="GO:0042802">
    <property type="term" value="F:identical protein binding"/>
    <property type="evidence" value="ECO:0007669"/>
    <property type="project" value="UniProtKB-ARBA"/>
</dbReference>
<accession>A0A4Q7ILA0</accession>
<organism evidence="10 11">
    <name type="scientific">Pseudoalteromonas phenolica</name>
    <dbReference type="NCBI Taxonomy" id="161398"/>
    <lineage>
        <taxon>Bacteria</taxon>
        <taxon>Pseudomonadati</taxon>
        <taxon>Pseudomonadota</taxon>
        <taxon>Gammaproteobacteria</taxon>
        <taxon>Alteromonadales</taxon>
        <taxon>Pseudoalteromonadaceae</taxon>
        <taxon>Pseudoalteromonas</taxon>
    </lineage>
</organism>
<dbReference type="PROSITE" id="PS51747">
    <property type="entry name" value="CYT_DCMP_DEAMINASES_2"/>
    <property type="match status" value="2"/>
</dbReference>
<evidence type="ECO:0000256" key="5">
    <source>
        <dbReference type="ARBA" id="ARBA00022833"/>
    </source>
</evidence>
<evidence type="ECO:0000256" key="7">
    <source>
        <dbReference type="PIRSR" id="PIRSR006334-2"/>
    </source>
</evidence>
<feature type="binding site" evidence="8">
    <location>
        <position position="93"/>
    </location>
    <ligand>
        <name>Zn(2+)</name>
        <dbReference type="ChEBI" id="CHEBI:29105"/>
        <note>catalytic</note>
    </ligand>
</feature>